<evidence type="ECO:0000313" key="2">
    <source>
        <dbReference type="EMBL" id="OWF49176.1"/>
    </source>
</evidence>
<dbReference type="InterPro" id="IPR008979">
    <property type="entry name" value="Galactose-bd-like_sf"/>
</dbReference>
<name>A0A210QKF1_MIZYE</name>
<dbReference type="EMBL" id="NEDP02003225">
    <property type="protein sequence ID" value="OWF49176.1"/>
    <property type="molecule type" value="Genomic_DNA"/>
</dbReference>
<keyword evidence="3" id="KW-1185">Reference proteome</keyword>
<dbReference type="Pfam" id="PF00754">
    <property type="entry name" value="F5_F8_type_C"/>
    <property type="match status" value="1"/>
</dbReference>
<dbReference type="PANTHER" id="PTHR24543">
    <property type="entry name" value="MULTICOPPER OXIDASE-RELATED"/>
    <property type="match status" value="1"/>
</dbReference>
<dbReference type="InterPro" id="IPR000421">
    <property type="entry name" value="FA58C"/>
</dbReference>
<dbReference type="AlphaFoldDB" id="A0A210QKF1"/>
<dbReference type="OrthoDB" id="6126389at2759"/>
<accession>A0A210QKF1</accession>
<sequence length="97" mass="10797">MTGPYDASSTHPHCPTNKARINSTTGWCPGRSVDGQYLQVAFRTVSMLKAITTLGRVNADQWVIKYKVRTSMDGVTWTYVSNSTGDEMACRLCYNNI</sequence>
<organism evidence="2 3">
    <name type="scientific">Mizuhopecten yessoensis</name>
    <name type="common">Japanese scallop</name>
    <name type="synonym">Patinopecten yessoensis</name>
    <dbReference type="NCBI Taxonomy" id="6573"/>
    <lineage>
        <taxon>Eukaryota</taxon>
        <taxon>Metazoa</taxon>
        <taxon>Spiralia</taxon>
        <taxon>Lophotrochozoa</taxon>
        <taxon>Mollusca</taxon>
        <taxon>Bivalvia</taxon>
        <taxon>Autobranchia</taxon>
        <taxon>Pteriomorphia</taxon>
        <taxon>Pectinida</taxon>
        <taxon>Pectinoidea</taxon>
        <taxon>Pectinidae</taxon>
        <taxon>Mizuhopecten</taxon>
    </lineage>
</organism>
<proteinExistence type="predicted"/>
<comment type="caution">
    <text evidence="2">The sequence shown here is derived from an EMBL/GenBank/DDBJ whole genome shotgun (WGS) entry which is preliminary data.</text>
</comment>
<reference evidence="2 3" key="1">
    <citation type="journal article" date="2017" name="Nat. Ecol. Evol.">
        <title>Scallop genome provides insights into evolution of bilaterian karyotype and development.</title>
        <authorList>
            <person name="Wang S."/>
            <person name="Zhang J."/>
            <person name="Jiao W."/>
            <person name="Li J."/>
            <person name="Xun X."/>
            <person name="Sun Y."/>
            <person name="Guo X."/>
            <person name="Huan P."/>
            <person name="Dong B."/>
            <person name="Zhang L."/>
            <person name="Hu X."/>
            <person name="Sun X."/>
            <person name="Wang J."/>
            <person name="Zhao C."/>
            <person name="Wang Y."/>
            <person name="Wang D."/>
            <person name="Huang X."/>
            <person name="Wang R."/>
            <person name="Lv J."/>
            <person name="Li Y."/>
            <person name="Zhang Z."/>
            <person name="Liu B."/>
            <person name="Lu W."/>
            <person name="Hui Y."/>
            <person name="Liang J."/>
            <person name="Zhou Z."/>
            <person name="Hou R."/>
            <person name="Li X."/>
            <person name="Liu Y."/>
            <person name="Li H."/>
            <person name="Ning X."/>
            <person name="Lin Y."/>
            <person name="Zhao L."/>
            <person name="Xing Q."/>
            <person name="Dou J."/>
            <person name="Li Y."/>
            <person name="Mao J."/>
            <person name="Guo H."/>
            <person name="Dou H."/>
            <person name="Li T."/>
            <person name="Mu C."/>
            <person name="Jiang W."/>
            <person name="Fu Q."/>
            <person name="Fu X."/>
            <person name="Miao Y."/>
            <person name="Liu J."/>
            <person name="Yu Q."/>
            <person name="Li R."/>
            <person name="Liao H."/>
            <person name="Li X."/>
            <person name="Kong Y."/>
            <person name="Jiang Z."/>
            <person name="Chourrout D."/>
            <person name="Li R."/>
            <person name="Bao Z."/>
        </authorList>
    </citation>
    <scope>NUCLEOTIDE SEQUENCE [LARGE SCALE GENOMIC DNA]</scope>
    <source>
        <strain evidence="2 3">PY_sf001</strain>
    </source>
</reference>
<protein>
    <submittedName>
        <fullName evidence="2">Retinoschisin</fullName>
    </submittedName>
</protein>
<evidence type="ECO:0000313" key="3">
    <source>
        <dbReference type="Proteomes" id="UP000242188"/>
    </source>
</evidence>
<dbReference type="Proteomes" id="UP000242188">
    <property type="component" value="Unassembled WGS sequence"/>
</dbReference>
<gene>
    <name evidence="2" type="ORF">KP79_PYT23944</name>
</gene>
<dbReference type="PROSITE" id="PS50022">
    <property type="entry name" value="FA58C_3"/>
    <property type="match status" value="1"/>
</dbReference>
<evidence type="ECO:0000259" key="1">
    <source>
        <dbReference type="PROSITE" id="PS50022"/>
    </source>
</evidence>
<dbReference type="SUPFAM" id="SSF49785">
    <property type="entry name" value="Galactose-binding domain-like"/>
    <property type="match status" value="1"/>
</dbReference>
<feature type="domain" description="F5/8 type C" evidence="1">
    <location>
        <begin position="1"/>
        <end position="97"/>
    </location>
</feature>
<dbReference type="Gene3D" id="2.60.120.260">
    <property type="entry name" value="Galactose-binding domain-like"/>
    <property type="match status" value="1"/>
</dbReference>